<evidence type="ECO:0000256" key="2">
    <source>
        <dbReference type="ARBA" id="ARBA00007524"/>
    </source>
</evidence>
<keyword evidence="3 6" id="KW-0812">Transmembrane</keyword>
<dbReference type="CDD" id="cd15904">
    <property type="entry name" value="TSPO_MBR"/>
    <property type="match status" value="1"/>
</dbReference>
<dbReference type="PANTHER" id="PTHR10057:SF0">
    <property type="entry name" value="TRANSLOCATOR PROTEIN"/>
    <property type="match status" value="1"/>
</dbReference>
<evidence type="ECO:0000256" key="5">
    <source>
        <dbReference type="ARBA" id="ARBA00023136"/>
    </source>
</evidence>
<reference evidence="7" key="1">
    <citation type="submission" date="2020-11" db="EMBL/GenBank/DDBJ databases">
        <authorList>
            <person name="Tran Van P."/>
        </authorList>
    </citation>
    <scope>NUCLEOTIDE SEQUENCE</scope>
</reference>
<keyword evidence="5 6" id="KW-0472">Membrane</keyword>
<keyword evidence="4 6" id="KW-1133">Transmembrane helix</keyword>
<evidence type="ECO:0000313" key="7">
    <source>
        <dbReference type="EMBL" id="CAD7442992.1"/>
    </source>
</evidence>
<evidence type="ECO:0000256" key="6">
    <source>
        <dbReference type="SAM" id="Phobius"/>
    </source>
</evidence>
<dbReference type="InterPro" id="IPR004307">
    <property type="entry name" value="TspO_MBR"/>
</dbReference>
<dbReference type="Pfam" id="PF03073">
    <property type="entry name" value="TspO_MBR"/>
    <property type="match status" value="1"/>
</dbReference>
<dbReference type="InterPro" id="IPR038330">
    <property type="entry name" value="TspO/MBR-related_sf"/>
</dbReference>
<feature type="transmembrane region" description="Helical" evidence="6">
    <location>
        <begin position="66"/>
        <end position="88"/>
    </location>
</feature>
<feature type="transmembrane region" description="Helical" evidence="6">
    <location>
        <begin position="168"/>
        <end position="187"/>
    </location>
</feature>
<feature type="transmembrane region" description="Helical" evidence="6">
    <location>
        <begin position="108"/>
        <end position="129"/>
    </location>
</feature>
<comment type="subcellular location">
    <subcellularLocation>
        <location evidence="1">Membrane</location>
        <topology evidence="1">Multi-pass membrane protein</topology>
    </subcellularLocation>
</comment>
<gene>
    <name evidence="7" type="ORF">TBIB3V08_LOCUS5405</name>
</gene>
<dbReference type="PANTHER" id="PTHR10057">
    <property type="entry name" value="PERIPHERAL-TYPE BENZODIAZEPINE RECEPTOR"/>
    <property type="match status" value="1"/>
</dbReference>
<evidence type="ECO:0000256" key="4">
    <source>
        <dbReference type="ARBA" id="ARBA00022989"/>
    </source>
</evidence>
<name>A0A7R9EX23_9NEOP</name>
<dbReference type="SUPFAM" id="SSF50630">
    <property type="entry name" value="Acid proteases"/>
    <property type="match status" value="1"/>
</dbReference>
<feature type="transmembrane region" description="Helical" evidence="6">
    <location>
        <begin position="194"/>
        <end position="216"/>
    </location>
</feature>
<dbReference type="GO" id="GO:0005741">
    <property type="term" value="C:mitochondrial outer membrane"/>
    <property type="evidence" value="ECO:0007669"/>
    <property type="project" value="TreeGrafter"/>
</dbReference>
<dbReference type="InterPro" id="IPR021109">
    <property type="entry name" value="Peptidase_aspartic_dom_sf"/>
</dbReference>
<dbReference type="AlphaFoldDB" id="A0A7R9EX23"/>
<dbReference type="EMBL" id="OD565939">
    <property type="protein sequence ID" value="CAD7442992.1"/>
    <property type="molecule type" value="Genomic_DNA"/>
</dbReference>
<sequence>MTCRLKKEKNVPKLKKINELELCHVDEMRDSDAQWITTVKVDGKPVEMVIDTGCPRTLMPEIMTTVWTVVGAIVLPNLGGWFGAYYNAANVKTWYPTLKLPSWRPPNYLFGPVWTVLYSSMGYASYLVWRDGGGFHGGAHLPLTLYASQLVLNWAWSPLFFVAHSLKWSLAEIGVLWVNVAACVYTFHQVNPIAGYILLPYFAWLSVASALNYVIWRDNPEKKEK</sequence>
<evidence type="ECO:0008006" key="8">
    <source>
        <dbReference type="Google" id="ProtNLM"/>
    </source>
</evidence>
<proteinExistence type="inferred from homology"/>
<dbReference type="FunFam" id="1.20.1260.100:FF:000001">
    <property type="entry name" value="translocator protein 2"/>
    <property type="match status" value="1"/>
</dbReference>
<evidence type="ECO:0000256" key="3">
    <source>
        <dbReference type="ARBA" id="ARBA00022692"/>
    </source>
</evidence>
<protein>
    <recommendedName>
        <fullName evidence="8">Translocator protein</fullName>
    </recommendedName>
</protein>
<dbReference type="GO" id="GO:0033013">
    <property type="term" value="P:tetrapyrrole metabolic process"/>
    <property type="evidence" value="ECO:0007669"/>
    <property type="project" value="UniProtKB-ARBA"/>
</dbReference>
<comment type="similarity">
    <text evidence="2">Belongs to the TspO/BZRP family.</text>
</comment>
<dbReference type="Gene3D" id="1.20.1260.100">
    <property type="entry name" value="TspO/MBR protein"/>
    <property type="match status" value="1"/>
</dbReference>
<evidence type="ECO:0000256" key="1">
    <source>
        <dbReference type="ARBA" id="ARBA00004141"/>
    </source>
</evidence>
<feature type="transmembrane region" description="Helical" evidence="6">
    <location>
        <begin position="141"/>
        <end position="162"/>
    </location>
</feature>
<organism evidence="7">
    <name type="scientific">Timema bartmani</name>
    <dbReference type="NCBI Taxonomy" id="61472"/>
    <lineage>
        <taxon>Eukaryota</taxon>
        <taxon>Metazoa</taxon>
        <taxon>Ecdysozoa</taxon>
        <taxon>Arthropoda</taxon>
        <taxon>Hexapoda</taxon>
        <taxon>Insecta</taxon>
        <taxon>Pterygota</taxon>
        <taxon>Neoptera</taxon>
        <taxon>Polyneoptera</taxon>
        <taxon>Phasmatodea</taxon>
        <taxon>Timematodea</taxon>
        <taxon>Timematoidea</taxon>
        <taxon>Timematidae</taxon>
        <taxon>Timema</taxon>
    </lineage>
</organism>
<accession>A0A7R9EX23</accession>